<protein>
    <submittedName>
        <fullName evidence="1">Uncharacterized protein</fullName>
    </submittedName>
</protein>
<name>A0A2G1VFZ7_9GAMM</name>
<evidence type="ECO:0000313" key="2">
    <source>
        <dbReference type="Proteomes" id="UP000229044"/>
    </source>
</evidence>
<proteinExistence type="predicted"/>
<dbReference type="Proteomes" id="UP000229044">
    <property type="component" value="Unassembled WGS sequence"/>
</dbReference>
<dbReference type="EMBL" id="NTFI01000002">
    <property type="protein sequence ID" value="PHQ25708.1"/>
    <property type="molecule type" value="Genomic_DNA"/>
</dbReference>
<dbReference type="OrthoDB" id="6371082at2"/>
<gene>
    <name evidence="1" type="ORF">CLH62_08870</name>
</gene>
<accession>A0A2G1VFZ7</accession>
<sequence>MSIMMKAIEGTEARVLWSCRTRCIELLELGVQEMNGYFRPFRYEVHISGESVLYKSKSEHAAMQYLEMLLGSAPGELEL</sequence>
<comment type="caution">
    <text evidence="1">The sequence shown here is derived from an EMBL/GenBank/DDBJ whole genome shotgun (WGS) entry which is preliminary data.</text>
</comment>
<keyword evidence="2" id="KW-1185">Reference proteome</keyword>
<reference evidence="1 2" key="1">
    <citation type="submission" date="2017-09" db="EMBL/GenBank/DDBJ databases">
        <title>The draft genome sequences of Marinobacter guineae M3B.</title>
        <authorList>
            <person name="Cao J."/>
        </authorList>
    </citation>
    <scope>NUCLEOTIDE SEQUENCE [LARGE SCALE GENOMIC DNA]</scope>
    <source>
        <strain evidence="1 2">M3B</strain>
    </source>
</reference>
<evidence type="ECO:0000313" key="1">
    <source>
        <dbReference type="EMBL" id="PHQ25708.1"/>
    </source>
</evidence>
<organism evidence="1 2">
    <name type="scientific">Marinobacter guineae</name>
    <dbReference type="NCBI Taxonomy" id="432303"/>
    <lineage>
        <taxon>Bacteria</taxon>
        <taxon>Pseudomonadati</taxon>
        <taxon>Pseudomonadota</taxon>
        <taxon>Gammaproteobacteria</taxon>
        <taxon>Pseudomonadales</taxon>
        <taxon>Marinobacteraceae</taxon>
        <taxon>Marinobacter</taxon>
    </lineage>
</organism>
<dbReference type="AlphaFoldDB" id="A0A2G1VFZ7"/>